<dbReference type="InParanoid" id="A0A165P7N6"/>
<accession>A0A165P7N6</accession>
<name>A0A165P7N6_EXIGL</name>
<dbReference type="OrthoDB" id="5560525at2759"/>
<dbReference type="AlphaFoldDB" id="A0A165P7N6"/>
<evidence type="ECO:0000313" key="3">
    <source>
        <dbReference type="Proteomes" id="UP000077266"/>
    </source>
</evidence>
<protein>
    <submittedName>
        <fullName evidence="2">Uncharacterized protein</fullName>
    </submittedName>
</protein>
<sequence>MSPPPSPTSDDDQPQPTPSPPLPSAPSKPALDQAQDALVDAPAVENAPHDAETDSTPERDALGNMIHWVQILSEMLATAEQAVLETTLTVTKSNPQLAIANKEML</sequence>
<evidence type="ECO:0000313" key="2">
    <source>
        <dbReference type="EMBL" id="KZW01765.1"/>
    </source>
</evidence>
<reference evidence="2 3" key="1">
    <citation type="journal article" date="2016" name="Mol. Biol. Evol.">
        <title>Comparative Genomics of Early-Diverging Mushroom-Forming Fungi Provides Insights into the Origins of Lignocellulose Decay Capabilities.</title>
        <authorList>
            <person name="Nagy L.G."/>
            <person name="Riley R."/>
            <person name="Tritt A."/>
            <person name="Adam C."/>
            <person name="Daum C."/>
            <person name="Floudas D."/>
            <person name="Sun H."/>
            <person name="Yadav J.S."/>
            <person name="Pangilinan J."/>
            <person name="Larsson K.H."/>
            <person name="Matsuura K."/>
            <person name="Barry K."/>
            <person name="Labutti K."/>
            <person name="Kuo R."/>
            <person name="Ohm R.A."/>
            <person name="Bhattacharya S.S."/>
            <person name="Shirouzu T."/>
            <person name="Yoshinaga Y."/>
            <person name="Martin F.M."/>
            <person name="Grigoriev I.V."/>
            <person name="Hibbett D.S."/>
        </authorList>
    </citation>
    <scope>NUCLEOTIDE SEQUENCE [LARGE SCALE GENOMIC DNA]</scope>
    <source>
        <strain evidence="2 3">HHB12029</strain>
    </source>
</reference>
<proteinExistence type="predicted"/>
<dbReference type="EMBL" id="KV425891">
    <property type="protein sequence ID" value="KZW01765.1"/>
    <property type="molecule type" value="Genomic_DNA"/>
</dbReference>
<feature type="compositionally biased region" description="Basic and acidic residues" evidence="1">
    <location>
        <begin position="47"/>
        <end position="61"/>
    </location>
</feature>
<feature type="compositionally biased region" description="Pro residues" evidence="1">
    <location>
        <begin position="15"/>
        <end position="26"/>
    </location>
</feature>
<dbReference type="Proteomes" id="UP000077266">
    <property type="component" value="Unassembled WGS sequence"/>
</dbReference>
<evidence type="ECO:0000256" key="1">
    <source>
        <dbReference type="SAM" id="MobiDB-lite"/>
    </source>
</evidence>
<keyword evidence="3" id="KW-1185">Reference proteome</keyword>
<feature type="region of interest" description="Disordered" evidence="1">
    <location>
        <begin position="1"/>
        <end position="61"/>
    </location>
</feature>
<organism evidence="2 3">
    <name type="scientific">Exidia glandulosa HHB12029</name>
    <dbReference type="NCBI Taxonomy" id="1314781"/>
    <lineage>
        <taxon>Eukaryota</taxon>
        <taxon>Fungi</taxon>
        <taxon>Dikarya</taxon>
        <taxon>Basidiomycota</taxon>
        <taxon>Agaricomycotina</taxon>
        <taxon>Agaricomycetes</taxon>
        <taxon>Auriculariales</taxon>
        <taxon>Exidiaceae</taxon>
        <taxon>Exidia</taxon>
    </lineage>
</organism>
<gene>
    <name evidence="2" type="ORF">EXIGLDRAFT_760378</name>
</gene>
<feature type="compositionally biased region" description="Low complexity" evidence="1">
    <location>
        <begin position="27"/>
        <end position="44"/>
    </location>
</feature>